<evidence type="ECO:0000256" key="1">
    <source>
        <dbReference type="SAM" id="MobiDB-lite"/>
    </source>
</evidence>
<feature type="region of interest" description="Disordered" evidence="1">
    <location>
        <begin position="1"/>
        <end position="111"/>
    </location>
</feature>
<protein>
    <submittedName>
        <fullName evidence="2">Uncharacterized protein</fullName>
    </submittedName>
</protein>
<feature type="compositionally biased region" description="Low complexity" evidence="1">
    <location>
        <begin position="8"/>
        <end position="36"/>
    </location>
</feature>
<dbReference type="EMBL" id="JH921437">
    <property type="protein sequence ID" value="EKD17020.1"/>
    <property type="molecule type" value="Genomic_DNA"/>
</dbReference>
<dbReference type="HOGENOM" id="CLU_2158944_0_0_1"/>
<name>K1WHE7_MARBU</name>
<reference evidence="2 3" key="1">
    <citation type="journal article" date="2012" name="BMC Genomics">
        <title>Sequencing the genome of Marssonina brunnea reveals fungus-poplar co-evolution.</title>
        <authorList>
            <person name="Zhu S."/>
            <person name="Cao Y.-Z."/>
            <person name="Jiang C."/>
            <person name="Tan B.-Y."/>
            <person name="Wang Z."/>
            <person name="Feng S."/>
            <person name="Zhang L."/>
            <person name="Su X.-H."/>
            <person name="Brejova B."/>
            <person name="Vinar T."/>
            <person name="Xu M."/>
            <person name="Wang M.-X."/>
            <person name="Zhang S.-G."/>
            <person name="Huang M.-R."/>
            <person name="Wu R."/>
            <person name="Zhou Y."/>
        </authorList>
    </citation>
    <scope>NUCLEOTIDE SEQUENCE [LARGE SCALE GENOMIC DNA]</scope>
    <source>
        <strain evidence="2 3">MB_m1</strain>
    </source>
</reference>
<accession>K1WHE7</accession>
<gene>
    <name evidence="2" type="ORF">MBM_04597</name>
</gene>
<evidence type="ECO:0000313" key="3">
    <source>
        <dbReference type="Proteomes" id="UP000006753"/>
    </source>
</evidence>
<keyword evidence="3" id="KW-1185">Reference proteome</keyword>
<dbReference type="InParanoid" id="K1WHE7"/>
<dbReference type="Proteomes" id="UP000006753">
    <property type="component" value="Unassembled WGS sequence"/>
</dbReference>
<organism evidence="2 3">
    <name type="scientific">Marssonina brunnea f. sp. multigermtubi (strain MB_m1)</name>
    <name type="common">Marssonina leaf spot fungus</name>
    <dbReference type="NCBI Taxonomy" id="1072389"/>
    <lineage>
        <taxon>Eukaryota</taxon>
        <taxon>Fungi</taxon>
        <taxon>Dikarya</taxon>
        <taxon>Ascomycota</taxon>
        <taxon>Pezizomycotina</taxon>
        <taxon>Leotiomycetes</taxon>
        <taxon>Helotiales</taxon>
        <taxon>Drepanopezizaceae</taxon>
        <taxon>Drepanopeziza</taxon>
    </lineage>
</organism>
<proteinExistence type="predicted"/>
<sequence>MDAYETGAPPSSSTTQSSSKPPPASASSASSTSTTTAPPPDPAGVAAPAPIHRAYAHIRRESPSPAHQRAAASETSEPLYLSDQLGAGLARRPRTSQPLPTGRLAACHLAR</sequence>
<dbReference type="KEGG" id="mbe:MBM_04597"/>
<dbReference type="AlphaFoldDB" id="K1WHE7"/>
<evidence type="ECO:0000313" key="2">
    <source>
        <dbReference type="EMBL" id="EKD17020.1"/>
    </source>
</evidence>